<keyword evidence="1" id="KW-0812">Transmembrane</keyword>
<evidence type="ECO:0000313" key="2">
    <source>
        <dbReference type="EMBL" id="GFD53996.1"/>
    </source>
</evidence>
<sequence length="63" mass="6636">LGERCRMKGLLRGDLGLDTTCEAMWGRVLVNFGLAALIVLAAVSAGLDLEDATAETLCKGNIE</sequence>
<keyword evidence="1" id="KW-0472">Membrane</keyword>
<dbReference type="AlphaFoldDB" id="A0A699X815"/>
<comment type="caution">
    <text evidence="2">The sequence shown here is derived from an EMBL/GenBank/DDBJ whole genome shotgun (WGS) entry which is preliminary data.</text>
</comment>
<gene>
    <name evidence="2" type="ORF">Tci_925965</name>
</gene>
<accession>A0A699X815</accession>
<feature type="transmembrane region" description="Helical" evidence="1">
    <location>
        <begin position="28"/>
        <end position="47"/>
    </location>
</feature>
<dbReference type="EMBL" id="BKCJ011801109">
    <property type="protein sequence ID" value="GFD53996.1"/>
    <property type="molecule type" value="Genomic_DNA"/>
</dbReference>
<proteinExistence type="predicted"/>
<protein>
    <submittedName>
        <fullName evidence="2">Uncharacterized protein</fullName>
    </submittedName>
</protein>
<feature type="non-terminal residue" evidence="2">
    <location>
        <position position="1"/>
    </location>
</feature>
<reference evidence="2" key="1">
    <citation type="journal article" date="2019" name="Sci. Rep.">
        <title>Draft genome of Tanacetum cinerariifolium, the natural source of mosquito coil.</title>
        <authorList>
            <person name="Yamashiro T."/>
            <person name="Shiraishi A."/>
            <person name="Satake H."/>
            <person name="Nakayama K."/>
        </authorList>
    </citation>
    <scope>NUCLEOTIDE SEQUENCE</scope>
</reference>
<organism evidence="2">
    <name type="scientific">Tanacetum cinerariifolium</name>
    <name type="common">Dalmatian daisy</name>
    <name type="synonym">Chrysanthemum cinerariifolium</name>
    <dbReference type="NCBI Taxonomy" id="118510"/>
    <lineage>
        <taxon>Eukaryota</taxon>
        <taxon>Viridiplantae</taxon>
        <taxon>Streptophyta</taxon>
        <taxon>Embryophyta</taxon>
        <taxon>Tracheophyta</taxon>
        <taxon>Spermatophyta</taxon>
        <taxon>Magnoliopsida</taxon>
        <taxon>eudicotyledons</taxon>
        <taxon>Gunneridae</taxon>
        <taxon>Pentapetalae</taxon>
        <taxon>asterids</taxon>
        <taxon>campanulids</taxon>
        <taxon>Asterales</taxon>
        <taxon>Asteraceae</taxon>
        <taxon>Asteroideae</taxon>
        <taxon>Anthemideae</taxon>
        <taxon>Anthemidinae</taxon>
        <taxon>Tanacetum</taxon>
    </lineage>
</organism>
<evidence type="ECO:0000256" key="1">
    <source>
        <dbReference type="SAM" id="Phobius"/>
    </source>
</evidence>
<name>A0A699X815_TANCI</name>
<keyword evidence="1" id="KW-1133">Transmembrane helix</keyword>